<evidence type="ECO:0000313" key="1">
    <source>
        <dbReference type="EMBL" id="RNA44408.1"/>
    </source>
</evidence>
<sequence>MLNKNISYSQQDFGRRTTFLTLDSSLVARLCTNSNAFMLSENQIRLRYCMTYLRIQKLVKYFFMKWPRPYLNLHILVSFC</sequence>
<reference evidence="1 2" key="1">
    <citation type="journal article" date="2018" name="Sci. Rep.">
        <title>Genomic signatures of local adaptation to the degree of environmental predictability in rotifers.</title>
        <authorList>
            <person name="Franch-Gras L."/>
            <person name="Hahn C."/>
            <person name="Garcia-Roger E.M."/>
            <person name="Carmona M.J."/>
            <person name="Serra M."/>
            <person name="Gomez A."/>
        </authorList>
    </citation>
    <scope>NUCLEOTIDE SEQUENCE [LARGE SCALE GENOMIC DNA]</scope>
    <source>
        <strain evidence="1">HYR1</strain>
    </source>
</reference>
<keyword evidence="2" id="KW-1185">Reference proteome</keyword>
<organism evidence="1 2">
    <name type="scientific">Brachionus plicatilis</name>
    <name type="common">Marine rotifer</name>
    <name type="synonym">Brachionus muelleri</name>
    <dbReference type="NCBI Taxonomy" id="10195"/>
    <lineage>
        <taxon>Eukaryota</taxon>
        <taxon>Metazoa</taxon>
        <taxon>Spiralia</taxon>
        <taxon>Gnathifera</taxon>
        <taxon>Rotifera</taxon>
        <taxon>Eurotatoria</taxon>
        <taxon>Monogononta</taxon>
        <taxon>Pseudotrocha</taxon>
        <taxon>Ploima</taxon>
        <taxon>Brachionidae</taxon>
        <taxon>Brachionus</taxon>
    </lineage>
</organism>
<gene>
    <name evidence="1" type="ORF">BpHYR1_047881</name>
</gene>
<name>A0A3M7T942_BRAPC</name>
<dbReference type="EMBL" id="REGN01000111">
    <property type="protein sequence ID" value="RNA44408.1"/>
    <property type="molecule type" value="Genomic_DNA"/>
</dbReference>
<proteinExistence type="predicted"/>
<comment type="caution">
    <text evidence="1">The sequence shown here is derived from an EMBL/GenBank/DDBJ whole genome shotgun (WGS) entry which is preliminary data.</text>
</comment>
<accession>A0A3M7T942</accession>
<protein>
    <submittedName>
        <fullName evidence="1">Uncharacterized protein</fullName>
    </submittedName>
</protein>
<evidence type="ECO:0000313" key="2">
    <source>
        <dbReference type="Proteomes" id="UP000276133"/>
    </source>
</evidence>
<dbReference type="AlphaFoldDB" id="A0A3M7T942"/>
<dbReference type="Proteomes" id="UP000276133">
    <property type="component" value="Unassembled WGS sequence"/>
</dbReference>